<organism evidence="1 2">
    <name type="scientific">Trifolium medium</name>
    <dbReference type="NCBI Taxonomy" id="97028"/>
    <lineage>
        <taxon>Eukaryota</taxon>
        <taxon>Viridiplantae</taxon>
        <taxon>Streptophyta</taxon>
        <taxon>Embryophyta</taxon>
        <taxon>Tracheophyta</taxon>
        <taxon>Spermatophyta</taxon>
        <taxon>Magnoliopsida</taxon>
        <taxon>eudicotyledons</taxon>
        <taxon>Gunneridae</taxon>
        <taxon>Pentapetalae</taxon>
        <taxon>rosids</taxon>
        <taxon>fabids</taxon>
        <taxon>Fabales</taxon>
        <taxon>Fabaceae</taxon>
        <taxon>Papilionoideae</taxon>
        <taxon>50 kb inversion clade</taxon>
        <taxon>NPAAA clade</taxon>
        <taxon>Hologalegina</taxon>
        <taxon>IRL clade</taxon>
        <taxon>Trifolieae</taxon>
        <taxon>Trifolium</taxon>
    </lineage>
</organism>
<protein>
    <submittedName>
        <fullName evidence="1">DUF4283 domain protein</fullName>
    </submittedName>
</protein>
<name>A0A392RU52_9FABA</name>
<keyword evidence="2" id="KW-1185">Reference proteome</keyword>
<dbReference type="PANTHER" id="PTHR34427:SF5">
    <property type="entry name" value="DUF4283 DOMAIN-CONTAINING PROTEIN"/>
    <property type="match status" value="1"/>
</dbReference>
<evidence type="ECO:0000313" key="1">
    <source>
        <dbReference type="EMBL" id="MCI39732.1"/>
    </source>
</evidence>
<sequence length="101" mass="11944">MLQQKILDVGFSTIKIIPMGGRKVFIQPTEDEDLWALIKDADDYFNHWFVKIREWSPNEVSAERVAWIRIFGIPVHVWKEDFFKMIVEPFGELLVMDEDTS</sequence>
<reference evidence="1 2" key="1">
    <citation type="journal article" date="2018" name="Front. Plant Sci.">
        <title>Red Clover (Trifolium pratense) and Zigzag Clover (T. medium) - A Picture of Genomic Similarities and Differences.</title>
        <authorList>
            <person name="Dluhosova J."/>
            <person name="Istvanek J."/>
            <person name="Nedelnik J."/>
            <person name="Repkova J."/>
        </authorList>
    </citation>
    <scope>NUCLEOTIDE SEQUENCE [LARGE SCALE GENOMIC DNA]</scope>
    <source>
        <strain evidence="2">cv. 10/8</strain>
        <tissue evidence="1">Leaf</tissue>
    </source>
</reference>
<dbReference type="AlphaFoldDB" id="A0A392RU52"/>
<comment type="caution">
    <text evidence="1">The sequence shown here is derived from an EMBL/GenBank/DDBJ whole genome shotgun (WGS) entry which is preliminary data.</text>
</comment>
<dbReference type="PANTHER" id="PTHR34427">
    <property type="entry name" value="DUF4283 DOMAIN PROTEIN"/>
    <property type="match status" value="1"/>
</dbReference>
<dbReference type="EMBL" id="LXQA010271010">
    <property type="protein sequence ID" value="MCI39732.1"/>
    <property type="molecule type" value="Genomic_DNA"/>
</dbReference>
<proteinExistence type="predicted"/>
<accession>A0A392RU52</accession>
<feature type="non-terminal residue" evidence="1">
    <location>
        <position position="101"/>
    </location>
</feature>
<evidence type="ECO:0000313" key="2">
    <source>
        <dbReference type="Proteomes" id="UP000265520"/>
    </source>
</evidence>
<dbReference type="Proteomes" id="UP000265520">
    <property type="component" value="Unassembled WGS sequence"/>
</dbReference>